<keyword evidence="5" id="KW-0560">Oxidoreductase</keyword>
<evidence type="ECO:0000256" key="1">
    <source>
        <dbReference type="ARBA" id="ARBA00001974"/>
    </source>
</evidence>
<organism evidence="8 9">
    <name type="scientific">Vineibacter terrae</name>
    <dbReference type="NCBI Taxonomy" id="2586908"/>
    <lineage>
        <taxon>Bacteria</taxon>
        <taxon>Pseudomonadati</taxon>
        <taxon>Pseudomonadota</taxon>
        <taxon>Alphaproteobacteria</taxon>
        <taxon>Hyphomicrobiales</taxon>
        <taxon>Vineibacter</taxon>
    </lineage>
</organism>
<sequence>MNFDFSPEQKAFAEQLRRALQKASPLREARACLEGSSRYSEPIWRELSELGALGAAVPEAFGGSGLSSFELCVVAHEIGRALAPVPFVSSIGLCAQALMRFGSDAQKQRWIPGLAAGRLIGTAACAEGKGELTPERLQTELRAGQLHGRKLSVLDGLSADLAIVVAKDPAKEPVLCLVDLHAPGVVRRPVESVDPSRPLAELVFSGVAAEPLGRVGEGWEAFDDLLKRAAVLIAFEQLGGAERALEMARDYALQRHSFGRAIGGHQAIKHKLANVFTRNEVARVHAYWAAWALATDAGELTLAAASARVAATDAFAFAAQENLQVHGGIGYTWESDCQLLYRRARLYALVIGSQFAWKEKIVRALETANAA</sequence>
<evidence type="ECO:0000256" key="5">
    <source>
        <dbReference type="ARBA" id="ARBA00023002"/>
    </source>
</evidence>
<dbReference type="InterPro" id="IPR009100">
    <property type="entry name" value="AcylCoA_DH/oxidase_NM_dom_sf"/>
</dbReference>
<dbReference type="InterPro" id="IPR046373">
    <property type="entry name" value="Acyl-CoA_Oxase/DH_mid-dom_sf"/>
</dbReference>
<keyword evidence="3" id="KW-0285">Flavoprotein</keyword>
<accession>A0A5C8PTP5</accession>
<comment type="cofactor">
    <cofactor evidence="1">
        <name>FAD</name>
        <dbReference type="ChEBI" id="CHEBI:57692"/>
    </cofactor>
</comment>
<evidence type="ECO:0000313" key="8">
    <source>
        <dbReference type="EMBL" id="TXL81698.1"/>
    </source>
</evidence>
<dbReference type="PANTHER" id="PTHR43884">
    <property type="entry name" value="ACYL-COA DEHYDROGENASE"/>
    <property type="match status" value="1"/>
</dbReference>
<gene>
    <name evidence="8" type="ORF">FHP25_03980</name>
</gene>
<reference evidence="8 9" key="1">
    <citation type="submission" date="2019-06" db="EMBL/GenBank/DDBJ databases">
        <title>New taxonomy in bacterial strain CC-CFT640, isolated from vineyard.</title>
        <authorList>
            <person name="Lin S.-Y."/>
            <person name="Tsai C.-F."/>
            <person name="Young C.-C."/>
        </authorList>
    </citation>
    <scope>NUCLEOTIDE SEQUENCE [LARGE SCALE GENOMIC DNA]</scope>
    <source>
        <strain evidence="8 9">CC-CFT640</strain>
    </source>
</reference>
<evidence type="ECO:0000256" key="2">
    <source>
        <dbReference type="ARBA" id="ARBA00009347"/>
    </source>
</evidence>
<keyword evidence="4" id="KW-0274">FAD</keyword>
<dbReference type="InterPro" id="IPR013786">
    <property type="entry name" value="AcylCoA_DH/ox_N"/>
</dbReference>
<dbReference type="GO" id="GO:0050660">
    <property type="term" value="F:flavin adenine dinucleotide binding"/>
    <property type="evidence" value="ECO:0007669"/>
    <property type="project" value="InterPro"/>
</dbReference>
<dbReference type="Gene3D" id="1.20.140.10">
    <property type="entry name" value="Butyryl-CoA Dehydrogenase, subunit A, domain 3"/>
    <property type="match status" value="1"/>
</dbReference>
<dbReference type="GO" id="GO:0003995">
    <property type="term" value="F:acyl-CoA dehydrogenase activity"/>
    <property type="evidence" value="ECO:0007669"/>
    <property type="project" value="TreeGrafter"/>
</dbReference>
<dbReference type="Gene3D" id="2.40.110.10">
    <property type="entry name" value="Butyryl-CoA Dehydrogenase, subunit A, domain 2"/>
    <property type="match status" value="1"/>
</dbReference>
<feature type="domain" description="Acyl-CoA dehydrogenase/oxidase N-terminal" evidence="7">
    <location>
        <begin position="6"/>
        <end position="117"/>
    </location>
</feature>
<dbReference type="InterPro" id="IPR037069">
    <property type="entry name" value="AcylCoA_DH/ox_N_sf"/>
</dbReference>
<comment type="similarity">
    <text evidence="2">Belongs to the acyl-CoA dehydrogenase family.</text>
</comment>
<proteinExistence type="inferred from homology"/>
<dbReference type="OrthoDB" id="7328575at2"/>
<dbReference type="Pfam" id="PF00441">
    <property type="entry name" value="Acyl-CoA_dh_1"/>
    <property type="match status" value="1"/>
</dbReference>
<dbReference type="EMBL" id="VDUZ01000003">
    <property type="protein sequence ID" value="TXL81698.1"/>
    <property type="molecule type" value="Genomic_DNA"/>
</dbReference>
<dbReference type="PANTHER" id="PTHR43884:SF20">
    <property type="entry name" value="ACYL-COA DEHYDROGENASE FADE28"/>
    <property type="match status" value="1"/>
</dbReference>
<dbReference type="InterPro" id="IPR009075">
    <property type="entry name" value="AcylCo_DH/oxidase_C"/>
</dbReference>
<evidence type="ECO:0000313" key="9">
    <source>
        <dbReference type="Proteomes" id="UP000321638"/>
    </source>
</evidence>
<dbReference type="SUPFAM" id="SSF56645">
    <property type="entry name" value="Acyl-CoA dehydrogenase NM domain-like"/>
    <property type="match status" value="1"/>
</dbReference>
<dbReference type="AlphaFoldDB" id="A0A5C8PTP5"/>
<evidence type="ECO:0000256" key="3">
    <source>
        <dbReference type="ARBA" id="ARBA00022630"/>
    </source>
</evidence>
<dbReference type="Proteomes" id="UP000321638">
    <property type="component" value="Unassembled WGS sequence"/>
</dbReference>
<dbReference type="InterPro" id="IPR036250">
    <property type="entry name" value="AcylCo_DH-like_C"/>
</dbReference>
<evidence type="ECO:0000256" key="4">
    <source>
        <dbReference type="ARBA" id="ARBA00022827"/>
    </source>
</evidence>
<dbReference type="RefSeq" id="WP_147845606.1">
    <property type="nucleotide sequence ID" value="NZ_VDUZ01000003.1"/>
</dbReference>
<evidence type="ECO:0000259" key="6">
    <source>
        <dbReference type="Pfam" id="PF00441"/>
    </source>
</evidence>
<evidence type="ECO:0000259" key="7">
    <source>
        <dbReference type="Pfam" id="PF02771"/>
    </source>
</evidence>
<feature type="domain" description="Acyl-CoA dehydrogenase/oxidase C-terminal" evidence="6">
    <location>
        <begin position="216"/>
        <end position="354"/>
    </location>
</feature>
<dbReference type="SUPFAM" id="SSF47203">
    <property type="entry name" value="Acyl-CoA dehydrogenase C-terminal domain-like"/>
    <property type="match status" value="1"/>
</dbReference>
<name>A0A5C8PTP5_9HYPH</name>
<keyword evidence="9" id="KW-1185">Reference proteome</keyword>
<protein>
    <submittedName>
        <fullName evidence="8">Acyl-CoA dehydrogenase</fullName>
    </submittedName>
</protein>
<dbReference type="Gene3D" id="1.10.540.10">
    <property type="entry name" value="Acyl-CoA dehydrogenase/oxidase, N-terminal domain"/>
    <property type="match status" value="1"/>
</dbReference>
<dbReference type="Pfam" id="PF02771">
    <property type="entry name" value="Acyl-CoA_dh_N"/>
    <property type="match status" value="1"/>
</dbReference>
<comment type="caution">
    <text evidence="8">The sequence shown here is derived from an EMBL/GenBank/DDBJ whole genome shotgun (WGS) entry which is preliminary data.</text>
</comment>